<gene>
    <name evidence="1" type="ORF">S12H4_10411</name>
</gene>
<name>X1R841_9ZZZZ</name>
<protein>
    <submittedName>
        <fullName evidence="1">Uncharacterized protein</fullName>
    </submittedName>
</protein>
<reference evidence="1" key="1">
    <citation type="journal article" date="2014" name="Front. Microbiol.">
        <title>High frequency of phylogenetically diverse reductive dehalogenase-homologous genes in deep subseafloor sedimentary metagenomes.</title>
        <authorList>
            <person name="Kawai M."/>
            <person name="Futagami T."/>
            <person name="Toyoda A."/>
            <person name="Takaki Y."/>
            <person name="Nishi S."/>
            <person name="Hori S."/>
            <person name="Arai W."/>
            <person name="Tsubouchi T."/>
            <person name="Morono Y."/>
            <person name="Uchiyama I."/>
            <person name="Ito T."/>
            <person name="Fujiyama A."/>
            <person name="Inagaki F."/>
            <person name="Takami H."/>
        </authorList>
    </citation>
    <scope>NUCLEOTIDE SEQUENCE</scope>
    <source>
        <strain evidence="1">Expedition CK06-06</strain>
    </source>
</reference>
<feature type="non-terminal residue" evidence="1">
    <location>
        <position position="53"/>
    </location>
</feature>
<organism evidence="1">
    <name type="scientific">marine sediment metagenome</name>
    <dbReference type="NCBI Taxonomy" id="412755"/>
    <lineage>
        <taxon>unclassified sequences</taxon>
        <taxon>metagenomes</taxon>
        <taxon>ecological metagenomes</taxon>
    </lineage>
</organism>
<dbReference type="EMBL" id="BARW01004447">
    <property type="protein sequence ID" value="GAI63186.1"/>
    <property type="molecule type" value="Genomic_DNA"/>
</dbReference>
<accession>X1R841</accession>
<dbReference type="AlphaFoldDB" id="X1R841"/>
<sequence>MGLLLRLADHREGITIFIGKDKLLWLGLAVVIEVAIKKIVQHLVYIFAVGSRR</sequence>
<comment type="caution">
    <text evidence="1">The sequence shown here is derived from an EMBL/GenBank/DDBJ whole genome shotgun (WGS) entry which is preliminary data.</text>
</comment>
<evidence type="ECO:0000313" key="1">
    <source>
        <dbReference type="EMBL" id="GAI63186.1"/>
    </source>
</evidence>
<proteinExistence type="predicted"/>